<feature type="signal peptide" evidence="10">
    <location>
        <begin position="1"/>
        <end position="17"/>
    </location>
</feature>
<evidence type="ECO:0000256" key="10">
    <source>
        <dbReference type="SAM" id="SignalP"/>
    </source>
</evidence>
<dbReference type="SUPFAM" id="SSF48726">
    <property type="entry name" value="Immunoglobulin"/>
    <property type="match status" value="1"/>
</dbReference>
<keyword evidence="3 10" id="KW-0732">Signal</keyword>
<feature type="transmembrane region" description="Helical" evidence="9">
    <location>
        <begin position="162"/>
        <end position="184"/>
    </location>
</feature>
<evidence type="ECO:0000256" key="4">
    <source>
        <dbReference type="ARBA" id="ARBA00022989"/>
    </source>
</evidence>
<organism evidence="12 13">
    <name type="scientific">Tachysurus vachellii</name>
    <name type="common">Darkbarbel catfish</name>
    <name type="synonym">Pelteobagrus vachellii</name>
    <dbReference type="NCBI Taxonomy" id="175792"/>
    <lineage>
        <taxon>Eukaryota</taxon>
        <taxon>Metazoa</taxon>
        <taxon>Chordata</taxon>
        <taxon>Craniata</taxon>
        <taxon>Vertebrata</taxon>
        <taxon>Euteleostomi</taxon>
        <taxon>Actinopterygii</taxon>
        <taxon>Neopterygii</taxon>
        <taxon>Teleostei</taxon>
        <taxon>Ostariophysi</taxon>
        <taxon>Siluriformes</taxon>
        <taxon>Bagridae</taxon>
        <taxon>Tachysurus</taxon>
    </lineage>
</organism>
<feature type="chain" id="PRO_5041710810" description="Immunoglobulin V-set domain-containing protein" evidence="10">
    <location>
        <begin position="18"/>
        <end position="206"/>
    </location>
</feature>
<evidence type="ECO:0000313" key="13">
    <source>
        <dbReference type="Proteomes" id="UP001187315"/>
    </source>
</evidence>
<evidence type="ECO:0000256" key="1">
    <source>
        <dbReference type="ARBA" id="ARBA00004479"/>
    </source>
</evidence>
<evidence type="ECO:0000256" key="3">
    <source>
        <dbReference type="ARBA" id="ARBA00022729"/>
    </source>
</evidence>
<dbReference type="Pfam" id="PF07686">
    <property type="entry name" value="V-set"/>
    <property type="match status" value="1"/>
</dbReference>
<evidence type="ECO:0000256" key="5">
    <source>
        <dbReference type="ARBA" id="ARBA00023136"/>
    </source>
</evidence>
<evidence type="ECO:0000256" key="2">
    <source>
        <dbReference type="ARBA" id="ARBA00022692"/>
    </source>
</evidence>
<dbReference type="GO" id="GO:0042129">
    <property type="term" value="P:regulation of T cell proliferation"/>
    <property type="evidence" value="ECO:0007669"/>
    <property type="project" value="InterPro"/>
</dbReference>
<dbReference type="InterPro" id="IPR040216">
    <property type="entry name" value="CTLA4/CD28"/>
</dbReference>
<name>A0AA88N690_TACVA</name>
<evidence type="ECO:0000256" key="9">
    <source>
        <dbReference type="SAM" id="Phobius"/>
    </source>
</evidence>
<dbReference type="EMBL" id="JAVHJS010000008">
    <property type="protein sequence ID" value="KAK2849909.1"/>
    <property type="molecule type" value="Genomic_DNA"/>
</dbReference>
<keyword evidence="2 9" id="KW-0812">Transmembrane</keyword>
<comment type="subcellular location">
    <subcellularLocation>
        <location evidence="1">Membrane</location>
        <topology evidence="1">Single-pass type I membrane protein</topology>
    </subcellularLocation>
</comment>
<protein>
    <recommendedName>
        <fullName evidence="11">Immunoglobulin V-set domain-containing protein</fullName>
    </recommendedName>
</protein>
<dbReference type="PANTHER" id="PTHR11494">
    <property type="entry name" value="CYTOTOXIC T-LYMPHOCYTE PROTEIN"/>
    <property type="match status" value="1"/>
</dbReference>
<evidence type="ECO:0000256" key="8">
    <source>
        <dbReference type="ARBA" id="ARBA00023319"/>
    </source>
</evidence>
<proteinExistence type="predicted"/>
<sequence length="206" mass="23203">MIAFVITLIVGLPLGHAFSVSQPYFAVGVQGQVSFHCTINAKNQPEEMRVSVYKGQYGEQRICSAFVNISDPHIETNGEVFCRGNVSKGQVDLTIFGLRGKDTDIYRCKIDLLFPPPYVGKFGNGTLVYVQESPDCPPQHIQARIQEIPENKYDQTLSFPNIVLYAILITTTITLILQVMKMILKQRNSKHLTQTITQKGNYSNFW</sequence>
<feature type="domain" description="Immunoglobulin V-set" evidence="11">
    <location>
        <begin position="24"/>
        <end position="130"/>
    </location>
</feature>
<evidence type="ECO:0000313" key="12">
    <source>
        <dbReference type="EMBL" id="KAK2849909.1"/>
    </source>
</evidence>
<keyword evidence="13" id="KW-1185">Reference proteome</keyword>
<keyword evidence="4 9" id="KW-1133">Transmembrane helix</keyword>
<gene>
    <name evidence="12" type="ORF">Q7C36_008692</name>
</gene>
<keyword evidence="8" id="KW-0393">Immunoglobulin domain</keyword>
<accession>A0AA88N690</accession>
<dbReference type="InterPro" id="IPR013783">
    <property type="entry name" value="Ig-like_fold"/>
</dbReference>
<evidence type="ECO:0000256" key="6">
    <source>
        <dbReference type="ARBA" id="ARBA00023157"/>
    </source>
</evidence>
<dbReference type="GO" id="GO:0009897">
    <property type="term" value="C:external side of plasma membrane"/>
    <property type="evidence" value="ECO:0007669"/>
    <property type="project" value="TreeGrafter"/>
</dbReference>
<keyword evidence="6" id="KW-1015">Disulfide bond</keyword>
<dbReference type="InterPro" id="IPR013106">
    <property type="entry name" value="Ig_V-set"/>
</dbReference>
<reference evidence="12" key="1">
    <citation type="submission" date="2023-08" db="EMBL/GenBank/DDBJ databases">
        <title>Pelteobagrus vachellii genome.</title>
        <authorList>
            <person name="Liu H."/>
        </authorList>
    </citation>
    <scope>NUCLEOTIDE SEQUENCE</scope>
    <source>
        <strain evidence="12">PRFRI_2022a</strain>
        <tissue evidence="12">Muscle</tissue>
    </source>
</reference>
<dbReference type="Proteomes" id="UP001187315">
    <property type="component" value="Unassembled WGS sequence"/>
</dbReference>
<dbReference type="InterPro" id="IPR036179">
    <property type="entry name" value="Ig-like_dom_sf"/>
</dbReference>
<dbReference type="AlphaFoldDB" id="A0AA88N690"/>
<keyword evidence="5 9" id="KW-0472">Membrane</keyword>
<evidence type="ECO:0000259" key="11">
    <source>
        <dbReference type="Pfam" id="PF07686"/>
    </source>
</evidence>
<evidence type="ECO:0000256" key="7">
    <source>
        <dbReference type="ARBA" id="ARBA00023180"/>
    </source>
</evidence>
<keyword evidence="7" id="KW-0325">Glycoprotein</keyword>
<dbReference type="PANTHER" id="PTHR11494:SF8">
    <property type="entry name" value="CYTOTOXIC T-LYMPHOCYTE PROTEIN 4"/>
    <property type="match status" value="1"/>
</dbReference>
<comment type="caution">
    <text evidence="12">The sequence shown here is derived from an EMBL/GenBank/DDBJ whole genome shotgun (WGS) entry which is preliminary data.</text>
</comment>
<dbReference type="GO" id="GO:0050852">
    <property type="term" value="P:T cell receptor signaling pathway"/>
    <property type="evidence" value="ECO:0007669"/>
    <property type="project" value="TreeGrafter"/>
</dbReference>
<dbReference type="Gene3D" id="2.60.40.10">
    <property type="entry name" value="Immunoglobulins"/>
    <property type="match status" value="1"/>
</dbReference>